<comment type="caution">
    <text evidence="1">The sequence shown here is derived from an EMBL/GenBank/DDBJ whole genome shotgun (WGS) entry which is preliminary data.</text>
</comment>
<evidence type="ECO:0000313" key="1">
    <source>
        <dbReference type="EMBL" id="KAG8452871.1"/>
    </source>
</evidence>
<keyword evidence="2" id="KW-1185">Reference proteome</keyword>
<proteinExistence type="predicted"/>
<evidence type="ECO:0000313" key="2">
    <source>
        <dbReference type="Proteomes" id="UP000812440"/>
    </source>
</evidence>
<dbReference type="Proteomes" id="UP000812440">
    <property type="component" value="Chromosome 2"/>
</dbReference>
<dbReference type="EMBL" id="JAACNH010000002">
    <property type="protein sequence ID" value="KAG8452871.1"/>
    <property type="molecule type" value="Genomic_DNA"/>
</dbReference>
<gene>
    <name evidence="1" type="ORF">GDO86_004605</name>
</gene>
<protein>
    <submittedName>
        <fullName evidence="1">Uncharacterized protein</fullName>
    </submittedName>
</protein>
<accession>A0A8T2KE35</accession>
<reference evidence="1" key="1">
    <citation type="thesis" date="2020" institute="ProQuest LLC" country="789 East Eisenhower Parkway, Ann Arbor, MI, USA">
        <title>Comparative Genomics and Chromosome Evolution.</title>
        <authorList>
            <person name="Mudd A.B."/>
        </authorList>
    </citation>
    <scope>NUCLEOTIDE SEQUENCE</scope>
    <source>
        <strain evidence="1">Female2</strain>
        <tissue evidence="1">Blood</tissue>
    </source>
</reference>
<dbReference type="AlphaFoldDB" id="A0A8T2KE35"/>
<sequence length="94" mass="11155">MCSEDCSQVTCCKVGINESERCLFFYSPVVRGATLLIVRHIYFSCHKYCFPSLHLKERWTFVLAQLYNSLKLTKIFLYVVCRRINLLVRLCYFL</sequence>
<name>A0A8T2KE35_9PIPI</name>
<organism evidence="1 2">
    <name type="scientific">Hymenochirus boettgeri</name>
    <name type="common">Congo dwarf clawed frog</name>
    <dbReference type="NCBI Taxonomy" id="247094"/>
    <lineage>
        <taxon>Eukaryota</taxon>
        <taxon>Metazoa</taxon>
        <taxon>Chordata</taxon>
        <taxon>Craniata</taxon>
        <taxon>Vertebrata</taxon>
        <taxon>Euteleostomi</taxon>
        <taxon>Amphibia</taxon>
        <taxon>Batrachia</taxon>
        <taxon>Anura</taxon>
        <taxon>Pipoidea</taxon>
        <taxon>Pipidae</taxon>
        <taxon>Pipinae</taxon>
        <taxon>Hymenochirus</taxon>
    </lineage>
</organism>